<gene>
    <name evidence="2" type="ORF">WJX73_005407</name>
</gene>
<reference evidence="2 3" key="1">
    <citation type="journal article" date="2024" name="Nat. Commun.">
        <title>Phylogenomics reveals the evolutionary origins of lichenization in chlorophyte algae.</title>
        <authorList>
            <person name="Puginier C."/>
            <person name="Libourel C."/>
            <person name="Otte J."/>
            <person name="Skaloud P."/>
            <person name="Haon M."/>
            <person name="Grisel S."/>
            <person name="Petersen M."/>
            <person name="Berrin J.G."/>
            <person name="Delaux P.M."/>
            <person name="Dal Grande F."/>
            <person name="Keller J."/>
        </authorList>
    </citation>
    <scope>NUCLEOTIDE SEQUENCE [LARGE SCALE GENOMIC DNA]</scope>
    <source>
        <strain evidence="2 3">SAG 2036</strain>
    </source>
</reference>
<dbReference type="Proteomes" id="UP001465755">
    <property type="component" value="Unassembled WGS sequence"/>
</dbReference>
<proteinExistence type="predicted"/>
<dbReference type="PRINTS" id="PR01438">
    <property type="entry name" value="UNVRSLSTRESS"/>
</dbReference>
<organism evidence="2 3">
    <name type="scientific">Symbiochloris irregularis</name>
    <dbReference type="NCBI Taxonomy" id="706552"/>
    <lineage>
        <taxon>Eukaryota</taxon>
        <taxon>Viridiplantae</taxon>
        <taxon>Chlorophyta</taxon>
        <taxon>core chlorophytes</taxon>
        <taxon>Trebouxiophyceae</taxon>
        <taxon>Trebouxiales</taxon>
        <taxon>Trebouxiaceae</taxon>
        <taxon>Symbiochloris</taxon>
    </lineage>
</organism>
<comment type="caution">
    <text evidence="2">The sequence shown here is derived from an EMBL/GenBank/DDBJ whole genome shotgun (WGS) entry which is preliminary data.</text>
</comment>
<protein>
    <recommendedName>
        <fullName evidence="1">UspA domain-containing protein</fullName>
    </recommendedName>
</protein>
<dbReference type="EMBL" id="JALJOQ010000007">
    <property type="protein sequence ID" value="KAK9812362.1"/>
    <property type="molecule type" value="Genomic_DNA"/>
</dbReference>
<dbReference type="PANTHER" id="PTHR31964:SF113">
    <property type="entry name" value="USPA DOMAIN-CONTAINING PROTEIN"/>
    <property type="match status" value="1"/>
</dbReference>
<dbReference type="AlphaFoldDB" id="A0AAW1PVI7"/>
<evidence type="ECO:0000259" key="1">
    <source>
        <dbReference type="Pfam" id="PF00582"/>
    </source>
</evidence>
<dbReference type="InterPro" id="IPR014729">
    <property type="entry name" value="Rossmann-like_a/b/a_fold"/>
</dbReference>
<name>A0AAW1PVI7_9CHLO</name>
<dbReference type="InterPro" id="IPR006015">
    <property type="entry name" value="Universal_stress_UspA"/>
</dbReference>
<evidence type="ECO:0000313" key="3">
    <source>
        <dbReference type="Proteomes" id="UP001465755"/>
    </source>
</evidence>
<dbReference type="Gene3D" id="3.40.50.620">
    <property type="entry name" value="HUPs"/>
    <property type="match status" value="1"/>
</dbReference>
<dbReference type="SUPFAM" id="SSF52402">
    <property type="entry name" value="Adenine nucleotide alpha hydrolases-like"/>
    <property type="match status" value="1"/>
</dbReference>
<dbReference type="PANTHER" id="PTHR31964">
    <property type="entry name" value="ADENINE NUCLEOTIDE ALPHA HYDROLASES-LIKE SUPERFAMILY PROTEIN"/>
    <property type="match status" value="1"/>
</dbReference>
<keyword evidence="3" id="KW-1185">Reference proteome</keyword>
<feature type="domain" description="UspA" evidence="1">
    <location>
        <begin position="22"/>
        <end position="174"/>
    </location>
</feature>
<sequence>MQISSEESRTHSNGQSGQRQWLVPVDDSEICENALLWASENLVRTGDHLHLLHVIPVQAPEMLSGTGMGMSGGDFVLAEPDPAADKEEMQHTKEFITKRFIPRLDALKLPYTVEVVHFATDCDSIGQMVCQRGQALGAAGIVLSKHNKGKVAEFFLGSVTNYCTHHAQQPVIVFQ</sequence>
<evidence type="ECO:0000313" key="2">
    <source>
        <dbReference type="EMBL" id="KAK9812362.1"/>
    </source>
</evidence>
<accession>A0AAW1PVI7</accession>
<dbReference type="Pfam" id="PF00582">
    <property type="entry name" value="Usp"/>
    <property type="match status" value="1"/>
</dbReference>
<dbReference type="CDD" id="cd23659">
    <property type="entry name" value="USP_At3g01520-like"/>
    <property type="match status" value="1"/>
</dbReference>
<dbReference type="InterPro" id="IPR006016">
    <property type="entry name" value="UspA"/>
</dbReference>